<comment type="caution">
    <text evidence="1">The sequence shown here is derived from an EMBL/GenBank/DDBJ whole genome shotgun (WGS) entry which is preliminary data.</text>
</comment>
<accession>A0A9P3C724</accession>
<proteinExistence type="predicted"/>
<name>A0A9P3C724_ASPVI</name>
<dbReference type="GeneID" id="66937115"/>
<dbReference type="InterPro" id="IPR049232">
    <property type="entry name" value="DUF6829"/>
</dbReference>
<dbReference type="OrthoDB" id="5295627at2759"/>
<dbReference type="Pfam" id="PF20717">
    <property type="entry name" value="DUF6829"/>
    <property type="match status" value="1"/>
</dbReference>
<dbReference type="Proteomes" id="UP000710440">
    <property type="component" value="Unassembled WGS sequence"/>
</dbReference>
<keyword evidence="2" id="KW-1185">Reference proteome</keyword>
<evidence type="ECO:0000313" key="2">
    <source>
        <dbReference type="Proteomes" id="UP000710440"/>
    </source>
</evidence>
<sequence length="470" mass="51991">MNLRSVIGQGQFYSLPLNHLLRLIHDEYPSELERLKTAYSIPVQTKPHTAEPSPSQILYDGEYDEVNRTLVSLLMLRKIHNNDYIGFVGSQPTGPQRLRESSFAWIRSLFQHGLTTPDDLYTLVTSIIINDLGKSPTLAADLQRETATAAGSHAKPNHDLILYLVVRQAPYLIPCLDRVPPSHRDHLIRGIELGAVFNIGQMAQAECPPASLVGLERLRRGNADDKGNNIQAFKMRYMEQILDIAGALGHQDHSHAARFTEPIYQSYRIIYEIAVDVINGTMDRKEAYDANLVRKMELLVSQNGWEDRGRGLDVHNPEHRALMRLLCICNATTVGGGEIADLVWDTFFEGISDETRRVLVEGLNVDGSVGRPAVQVTYSPAVCSAAIKASKGAGSDGQKKALAAVFRYLARVHTLTEADLEGLPGGVTVVERDIREKVMGVVTSEPFQGNPDVLDEVDVPENEIAVQTDV</sequence>
<dbReference type="RefSeq" id="XP_043128220.1">
    <property type="nucleotide sequence ID" value="XM_043272285.1"/>
</dbReference>
<gene>
    <name evidence="1" type="ORF">Aspvir_009133</name>
</gene>
<reference evidence="1 2" key="1">
    <citation type="submission" date="2021-02" db="EMBL/GenBank/DDBJ databases">
        <title>Pan-genome distribution and transcriptional activeness of fungal secondary metabolism genes in Aspergillus section Fumigati.</title>
        <authorList>
            <person name="Takahashi H."/>
            <person name="Umemura M."/>
            <person name="Ninomiya A."/>
            <person name="Kusuya Y."/>
            <person name="Urayama S."/>
            <person name="Shimizu M."/>
            <person name="Watanabe A."/>
            <person name="Kamei K."/>
            <person name="Yaguchi T."/>
            <person name="Hagiwara D."/>
        </authorList>
    </citation>
    <scope>NUCLEOTIDE SEQUENCE [LARGE SCALE GENOMIC DNA]</scope>
    <source>
        <strain evidence="1 2">IFM 47045</strain>
    </source>
</reference>
<organism evidence="1 2">
    <name type="scientific">Aspergillus viridinutans</name>
    <dbReference type="NCBI Taxonomy" id="75553"/>
    <lineage>
        <taxon>Eukaryota</taxon>
        <taxon>Fungi</taxon>
        <taxon>Dikarya</taxon>
        <taxon>Ascomycota</taxon>
        <taxon>Pezizomycotina</taxon>
        <taxon>Eurotiomycetes</taxon>
        <taxon>Eurotiomycetidae</taxon>
        <taxon>Eurotiales</taxon>
        <taxon>Aspergillaceae</taxon>
        <taxon>Aspergillus</taxon>
        <taxon>Aspergillus subgen. Fumigati</taxon>
    </lineage>
</organism>
<evidence type="ECO:0000313" key="1">
    <source>
        <dbReference type="EMBL" id="GIK05034.1"/>
    </source>
</evidence>
<protein>
    <submittedName>
        <fullName evidence="1">Uncharacterized protein</fullName>
    </submittedName>
</protein>
<dbReference type="AlphaFoldDB" id="A0A9P3C724"/>
<dbReference type="EMBL" id="BOPL01000007">
    <property type="protein sequence ID" value="GIK05034.1"/>
    <property type="molecule type" value="Genomic_DNA"/>
</dbReference>